<evidence type="ECO:0000313" key="1">
    <source>
        <dbReference type="EMBL" id="CAL6063095.1"/>
    </source>
</evidence>
<dbReference type="Proteomes" id="UP001642409">
    <property type="component" value="Unassembled WGS sequence"/>
</dbReference>
<proteinExistence type="predicted"/>
<sequence length="104" mass="12615">MQFQQNSSPREKCGTDAALRSSIVKEVKHLEERRFIFTVYKQHYEFGKQLFRSLFLEADKHKLGGDDVILHHYTKAQRHRRLQILLQAAKQYLQNRQKYLYYKE</sequence>
<name>A0ABP1KLD8_9EUKA</name>
<organism evidence="1 2">
    <name type="scientific">Hexamita inflata</name>
    <dbReference type="NCBI Taxonomy" id="28002"/>
    <lineage>
        <taxon>Eukaryota</taxon>
        <taxon>Metamonada</taxon>
        <taxon>Diplomonadida</taxon>
        <taxon>Hexamitidae</taxon>
        <taxon>Hexamitinae</taxon>
        <taxon>Hexamita</taxon>
    </lineage>
</organism>
<reference evidence="1 2" key="1">
    <citation type="submission" date="2024-07" db="EMBL/GenBank/DDBJ databases">
        <authorList>
            <person name="Akdeniz Z."/>
        </authorList>
    </citation>
    <scope>NUCLEOTIDE SEQUENCE [LARGE SCALE GENOMIC DNA]</scope>
</reference>
<gene>
    <name evidence="1" type="ORF">HINF_LOCUS50660</name>
</gene>
<keyword evidence="2" id="KW-1185">Reference proteome</keyword>
<comment type="caution">
    <text evidence="1">The sequence shown here is derived from an EMBL/GenBank/DDBJ whole genome shotgun (WGS) entry which is preliminary data.</text>
</comment>
<dbReference type="EMBL" id="CAXDID020000244">
    <property type="protein sequence ID" value="CAL6063095.1"/>
    <property type="molecule type" value="Genomic_DNA"/>
</dbReference>
<protein>
    <submittedName>
        <fullName evidence="1">Hypothetical_protein</fullName>
    </submittedName>
</protein>
<accession>A0ABP1KLD8</accession>
<evidence type="ECO:0000313" key="2">
    <source>
        <dbReference type="Proteomes" id="UP001642409"/>
    </source>
</evidence>